<gene>
    <name evidence="1" type="ORF">COS18_03600</name>
</gene>
<dbReference type="Pfam" id="PF14022">
    <property type="entry name" value="DUF4238"/>
    <property type="match status" value="1"/>
</dbReference>
<proteinExistence type="predicted"/>
<dbReference type="InterPro" id="IPR025332">
    <property type="entry name" value="DUF4238"/>
</dbReference>
<dbReference type="EMBL" id="PETS01000093">
    <property type="protein sequence ID" value="PIV50941.1"/>
    <property type="molecule type" value="Genomic_DNA"/>
</dbReference>
<organism evidence="1 2">
    <name type="scientific">Candidatus Falkowbacteria bacterium CG02_land_8_20_14_3_00_36_14</name>
    <dbReference type="NCBI Taxonomy" id="1974560"/>
    <lineage>
        <taxon>Bacteria</taxon>
        <taxon>Candidatus Falkowiibacteriota</taxon>
    </lineage>
</organism>
<protein>
    <recommendedName>
        <fullName evidence="3">DUF4238 domain-containing protein</fullName>
    </recommendedName>
</protein>
<comment type="caution">
    <text evidence="1">The sequence shown here is derived from an EMBL/GenBank/DDBJ whole genome shotgun (WGS) entry which is preliminary data.</text>
</comment>
<reference evidence="2" key="1">
    <citation type="submission" date="2017-09" db="EMBL/GenBank/DDBJ databases">
        <title>Depth-based differentiation of microbial function through sediment-hosted aquifers and enrichment of novel symbionts in the deep terrestrial subsurface.</title>
        <authorList>
            <person name="Probst A.J."/>
            <person name="Ladd B."/>
            <person name="Jarett J.K."/>
            <person name="Geller-Mcgrath D.E."/>
            <person name="Sieber C.M.K."/>
            <person name="Emerson J.B."/>
            <person name="Anantharaman K."/>
            <person name="Thomas B.C."/>
            <person name="Malmstrom R."/>
            <person name="Stieglmeier M."/>
            <person name="Klingl A."/>
            <person name="Woyke T."/>
            <person name="Ryan C.M."/>
            <person name="Banfield J.F."/>
        </authorList>
    </citation>
    <scope>NUCLEOTIDE SEQUENCE [LARGE SCALE GENOMIC DNA]</scope>
</reference>
<dbReference type="Proteomes" id="UP000228896">
    <property type="component" value="Unassembled WGS sequence"/>
</dbReference>
<evidence type="ECO:0000313" key="1">
    <source>
        <dbReference type="EMBL" id="PIV50941.1"/>
    </source>
</evidence>
<dbReference type="AlphaFoldDB" id="A0A2M7DMG8"/>
<evidence type="ECO:0000313" key="2">
    <source>
        <dbReference type="Proteomes" id="UP000228896"/>
    </source>
</evidence>
<accession>A0A2M7DMG8</accession>
<sequence length="331" mass="39243">MQRHHTVQNKYLAQWKSKINNQLNIYLIFKNEYIERGPNWKGFWKKDYNIYDEDKGNFYLPEEVTNKIDTEGLEAIKKVDGNLQKQLDGYDRSALAFYVALQYIRTPKFREETDKFMGENIKFFMRKDISSPDKFKISKEEILKQKPKNQKEKEALEKISTMTDEEINQQSYKFLHSDDFEIRLTNTGHSKQILKIDRLAKNIFELKWNFAIAPKGTSFITTDNPCFTISSSKIRQGLLSPNVLIFFPLRPDLCIIIKPVLKSKKENYINIDKKKVREINKLILENSYQCAIAKDKIHLECLTKNYDYKNHRKSRDVAVYKKGDYVMFNLE</sequence>
<evidence type="ECO:0008006" key="3">
    <source>
        <dbReference type="Google" id="ProtNLM"/>
    </source>
</evidence>
<name>A0A2M7DMG8_9BACT</name>